<keyword evidence="2" id="KW-1185">Reference proteome</keyword>
<dbReference type="EMBL" id="CP010029">
    <property type="protein sequence ID" value="ANI31748.1"/>
    <property type="molecule type" value="Genomic_DNA"/>
</dbReference>
<organism evidence="1 2">
    <name type="scientific">Yersinia entomophaga</name>
    <dbReference type="NCBI Taxonomy" id="935293"/>
    <lineage>
        <taxon>Bacteria</taxon>
        <taxon>Pseudomonadati</taxon>
        <taxon>Pseudomonadota</taxon>
        <taxon>Gammaproteobacteria</taxon>
        <taxon>Enterobacterales</taxon>
        <taxon>Yersiniaceae</taxon>
        <taxon>Yersinia</taxon>
    </lineage>
</organism>
<dbReference type="Proteomes" id="UP000266744">
    <property type="component" value="Chromosome"/>
</dbReference>
<reference evidence="1 2" key="1">
    <citation type="journal article" date="2016" name="Toxins">
        <title>The Draft Genome Sequence of the Yersinia entomophaga Entomopathogenic Type Strain MH96T.</title>
        <authorList>
            <person name="Hurst M.R."/>
            <person name="Beattie A."/>
            <person name="Altermann E."/>
            <person name="Moraga R.M."/>
            <person name="Harper L.A."/>
            <person name="Calder J."/>
            <person name="Laugraud A."/>
        </authorList>
    </citation>
    <scope>NUCLEOTIDE SEQUENCE [LARGE SCALE GENOMIC DNA]</scope>
    <source>
        <strain evidence="1 2">MH96</strain>
    </source>
</reference>
<accession>A0ABM6BQJ0</accession>
<evidence type="ECO:0000313" key="2">
    <source>
        <dbReference type="Proteomes" id="UP000266744"/>
    </source>
</evidence>
<proteinExistence type="predicted"/>
<protein>
    <recommendedName>
        <fullName evidence="3">Lipoprotein</fullName>
    </recommendedName>
</protein>
<gene>
    <name evidence="1" type="ORF">PL78_18240</name>
</gene>
<evidence type="ECO:0000313" key="1">
    <source>
        <dbReference type="EMBL" id="ANI31748.1"/>
    </source>
</evidence>
<name>A0ABM6BQJ0_YERET</name>
<evidence type="ECO:0008006" key="3">
    <source>
        <dbReference type="Google" id="ProtNLM"/>
    </source>
</evidence>
<sequence length="197" mass="22280">MVKPMIFKRTTSPLYFLPLGLVIVLSGCSYHKQITPLFKSQESLTRAEIIKQLQCNDAKDNTADSLLPVALYQQMNQCAEQGNYRSATLLFSLAGTYTWYDASRIDTDSARNKHAQLLGEALGRLAPERREYLWRNIQSVLGDRQQLDTVCQMVRLIGPPAYQPDYMAGGEGKMMPDFSALPRWDGALQNYLHCPID</sequence>
<dbReference type="PROSITE" id="PS51257">
    <property type="entry name" value="PROKAR_LIPOPROTEIN"/>
    <property type="match status" value="1"/>
</dbReference>